<gene>
    <name evidence="1" type="ORF">mMyoMyo1_009029</name>
</gene>
<name>A0A7J7TIB7_MYOMY</name>
<dbReference type="AlphaFoldDB" id="A0A7J7TIB7"/>
<proteinExistence type="predicted"/>
<evidence type="ECO:0000313" key="1">
    <source>
        <dbReference type="EMBL" id="KAF6300546.1"/>
    </source>
</evidence>
<sequence>MIQPCLCFVGSSSDRQPDPLIVRLHIPLIVRFQLELCADARKGLQKETHWVKVTQARSGCKCPNKSSSCENRPKCRSSLPCFGTNEQGPHAHVCHLQILSQPPPSLMCPSTLLNKASTAQPAISKGRGERVQDPGRKEGASLLFISLQLVSVSEPCY</sequence>
<organism evidence="1 2">
    <name type="scientific">Myotis myotis</name>
    <name type="common">Greater mouse-eared bat</name>
    <name type="synonym">Vespertilio myotis</name>
    <dbReference type="NCBI Taxonomy" id="51298"/>
    <lineage>
        <taxon>Eukaryota</taxon>
        <taxon>Metazoa</taxon>
        <taxon>Chordata</taxon>
        <taxon>Craniata</taxon>
        <taxon>Vertebrata</taxon>
        <taxon>Euteleostomi</taxon>
        <taxon>Mammalia</taxon>
        <taxon>Eutheria</taxon>
        <taxon>Laurasiatheria</taxon>
        <taxon>Chiroptera</taxon>
        <taxon>Yangochiroptera</taxon>
        <taxon>Vespertilionidae</taxon>
        <taxon>Myotis</taxon>
    </lineage>
</organism>
<reference evidence="1 2" key="1">
    <citation type="journal article" date="2020" name="Nature">
        <title>Six reference-quality genomes reveal evolution of bat adaptations.</title>
        <authorList>
            <person name="Jebb D."/>
            <person name="Huang Z."/>
            <person name="Pippel M."/>
            <person name="Hughes G.M."/>
            <person name="Lavrichenko K."/>
            <person name="Devanna P."/>
            <person name="Winkler S."/>
            <person name="Jermiin L.S."/>
            <person name="Skirmuntt E.C."/>
            <person name="Katzourakis A."/>
            <person name="Burkitt-Gray L."/>
            <person name="Ray D.A."/>
            <person name="Sullivan K.A.M."/>
            <person name="Roscito J.G."/>
            <person name="Kirilenko B.M."/>
            <person name="Davalos L.M."/>
            <person name="Corthals A.P."/>
            <person name="Power M.L."/>
            <person name="Jones G."/>
            <person name="Ransome R.D."/>
            <person name="Dechmann D.K.N."/>
            <person name="Locatelli A.G."/>
            <person name="Puechmaille S.J."/>
            <person name="Fedrigo O."/>
            <person name="Jarvis E.D."/>
            <person name="Hiller M."/>
            <person name="Vernes S.C."/>
            <person name="Myers E.W."/>
            <person name="Teeling E.C."/>
        </authorList>
    </citation>
    <scope>NUCLEOTIDE SEQUENCE [LARGE SCALE GENOMIC DNA]</scope>
    <source>
        <strain evidence="1">MMyoMyo1</strain>
        <tissue evidence="1">Flight muscle</tissue>
    </source>
</reference>
<accession>A0A7J7TIB7</accession>
<evidence type="ECO:0000313" key="2">
    <source>
        <dbReference type="Proteomes" id="UP000527355"/>
    </source>
</evidence>
<dbReference type="EMBL" id="JABWUV010000016">
    <property type="protein sequence ID" value="KAF6300546.1"/>
    <property type="molecule type" value="Genomic_DNA"/>
</dbReference>
<protein>
    <submittedName>
        <fullName evidence="1">Uncharacterized protein</fullName>
    </submittedName>
</protein>
<dbReference type="Proteomes" id="UP000527355">
    <property type="component" value="Unassembled WGS sequence"/>
</dbReference>
<keyword evidence="2" id="KW-1185">Reference proteome</keyword>
<comment type="caution">
    <text evidence="1">The sequence shown here is derived from an EMBL/GenBank/DDBJ whole genome shotgun (WGS) entry which is preliminary data.</text>
</comment>